<dbReference type="OrthoDB" id="4706921at2"/>
<reference evidence="2 3" key="1">
    <citation type="submission" date="2018-06" db="EMBL/GenBank/DDBJ databases">
        <title>Genomic Encyclopedia of Type Strains, Phase IV (KMG-IV): sequencing the most valuable type-strain genomes for metagenomic binning, comparative biology and taxonomic classification.</title>
        <authorList>
            <person name="Goeker M."/>
        </authorList>
    </citation>
    <scope>NUCLEOTIDE SEQUENCE [LARGE SCALE GENOMIC DNA]</scope>
    <source>
        <strain evidence="2 3">DSM 25532</strain>
    </source>
</reference>
<accession>A0A366HMA1</accession>
<gene>
    <name evidence="2" type="ORF">DES53_104101</name>
</gene>
<dbReference type="EMBL" id="QNRR01000004">
    <property type="protein sequence ID" value="RBP44282.1"/>
    <property type="molecule type" value="Genomic_DNA"/>
</dbReference>
<evidence type="ECO:0000313" key="3">
    <source>
        <dbReference type="Proteomes" id="UP000253426"/>
    </source>
</evidence>
<dbReference type="AlphaFoldDB" id="A0A366HMA1"/>
<keyword evidence="3" id="KW-1185">Reference proteome</keyword>
<dbReference type="RefSeq" id="WP_113958705.1">
    <property type="nucleotide sequence ID" value="NZ_QNRR01000004.1"/>
</dbReference>
<name>A0A366HMA1_9BACT</name>
<evidence type="ECO:0000256" key="1">
    <source>
        <dbReference type="SAM" id="Phobius"/>
    </source>
</evidence>
<evidence type="ECO:0000313" key="2">
    <source>
        <dbReference type="EMBL" id="RBP44282.1"/>
    </source>
</evidence>
<feature type="transmembrane region" description="Helical" evidence="1">
    <location>
        <begin position="96"/>
        <end position="118"/>
    </location>
</feature>
<keyword evidence="1" id="KW-1133">Transmembrane helix</keyword>
<keyword evidence="1" id="KW-0812">Transmembrane</keyword>
<comment type="caution">
    <text evidence="2">The sequence shown here is derived from an EMBL/GenBank/DDBJ whole genome shotgun (WGS) entry which is preliminary data.</text>
</comment>
<dbReference type="Proteomes" id="UP000253426">
    <property type="component" value="Unassembled WGS sequence"/>
</dbReference>
<organism evidence="2 3">
    <name type="scientific">Roseimicrobium gellanilyticum</name>
    <dbReference type="NCBI Taxonomy" id="748857"/>
    <lineage>
        <taxon>Bacteria</taxon>
        <taxon>Pseudomonadati</taxon>
        <taxon>Verrucomicrobiota</taxon>
        <taxon>Verrucomicrobiia</taxon>
        <taxon>Verrucomicrobiales</taxon>
        <taxon>Verrucomicrobiaceae</taxon>
        <taxon>Roseimicrobium</taxon>
    </lineage>
</organism>
<keyword evidence="1" id="KW-0472">Membrane</keyword>
<feature type="transmembrane region" description="Helical" evidence="1">
    <location>
        <begin position="159"/>
        <end position="178"/>
    </location>
</feature>
<proteinExistence type="predicted"/>
<sequence length="293" mass="32710">MGRKSRRSSTKGEVSDAPPKLLATWQRSFLWAMWLSVLALLWQNTSGEGFTFVEFLAMAAGTGVTVWMCKHPMGRPKVYIDEPAQMRGRFESRTNWALVILAAHITLLGVGVAGKIIYDLNHGLTTVGGIFEDFAMFFIESLKIALSGGAEGDVTRTKLYTLIIALPIGPFMLMFVLVPSTHRGLPFRVEPGDILEVRRDGKWQILNAHEFPQVVANAINIDFYTDASDEKPTVSLPLSRVYSCELGTRVKAPVIAGYFRLRLEKLGYTVKPREGARSMLENWVAMREENRAA</sequence>
<protein>
    <submittedName>
        <fullName evidence="2">Uncharacterized protein</fullName>
    </submittedName>
</protein>